<name>A0ABV9Y0F2_9PSEU</name>
<organism evidence="2 3">
    <name type="scientific">Saccharothrix xinjiangensis</name>
    <dbReference type="NCBI Taxonomy" id="204798"/>
    <lineage>
        <taxon>Bacteria</taxon>
        <taxon>Bacillati</taxon>
        <taxon>Actinomycetota</taxon>
        <taxon>Actinomycetes</taxon>
        <taxon>Pseudonocardiales</taxon>
        <taxon>Pseudonocardiaceae</taxon>
        <taxon>Saccharothrix</taxon>
    </lineage>
</organism>
<dbReference type="RefSeq" id="WP_344039639.1">
    <property type="nucleotide sequence ID" value="NZ_BAAAKE010000017.1"/>
</dbReference>
<dbReference type="GO" id="GO:0032259">
    <property type="term" value="P:methylation"/>
    <property type="evidence" value="ECO:0007669"/>
    <property type="project" value="UniProtKB-KW"/>
</dbReference>
<evidence type="ECO:0000259" key="1">
    <source>
        <dbReference type="Pfam" id="PF08241"/>
    </source>
</evidence>
<dbReference type="Gene3D" id="3.40.50.150">
    <property type="entry name" value="Vaccinia Virus protein VP39"/>
    <property type="match status" value="1"/>
</dbReference>
<proteinExistence type="predicted"/>
<dbReference type="Proteomes" id="UP001595833">
    <property type="component" value="Unassembled WGS sequence"/>
</dbReference>
<dbReference type="SUPFAM" id="SSF53335">
    <property type="entry name" value="S-adenosyl-L-methionine-dependent methyltransferases"/>
    <property type="match status" value="1"/>
</dbReference>
<protein>
    <submittedName>
        <fullName evidence="2">Class I SAM-dependent methyltransferase</fullName>
        <ecNumber evidence="2">2.1.1.-</ecNumber>
    </submittedName>
</protein>
<dbReference type="InterPro" id="IPR029063">
    <property type="entry name" value="SAM-dependent_MTases_sf"/>
</dbReference>
<dbReference type="InterPro" id="IPR013216">
    <property type="entry name" value="Methyltransf_11"/>
</dbReference>
<dbReference type="EC" id="2.1.1.-" evidence="2"/>
<keyword evidence="2" id="KW-0489">Methyltransferase</keyword>
<sequence>MHHEHPLAYLIGIEGIALLRAFTGRHDRDFTAARLAEVRRLLDDESLAHAGVDVDPVGPVEGYRVWSRTYDQPGNGAFALDEPVVGELLDALPAGDALDAACGTGRYARMLADRGHRVVGVDSSPDMLARARTRVPEGRFMLGDLGRLPVGDAAVDLVTCGLALTHVPALGPVFAEFARVLRPGGRLVVADVHPESVGRGSIPSHRGPDGRARRVASYQHLVGDYLRAALPAGLQVRRCEEPLLPVRGEGAAAAEEPGPWELWPWSLAGLVPDAARAAGDGVPALLVWQFER</sequence>
<dbReference type="Pfam" id="PF08241">
    <property type="entry name" value="Methyltransf_11"/>
    <property type="match status" value="1"/>
</dbReference>
<feature type="domain" description="Methyltransferase type 11" evidence="1">
    <location>
        <begin position="98"/>
        <end position="189"/>
    </location>
</feature>
<dbReference type="CDD" id="cd02440">
    <property type="entry name" value="AdoMet_MTases"/>
    <property type="match status" value="1"/>
</dbReference>
<dbReference type="EMBL" id="JBHSJB010000018">
    <property type="protein sequence ID" value="MFC5056059.1"/>
    <property type="molecule type" value="Genomic_DNA"/>
</dbReference>
<accession>A0ABV9Y0F2</accession>
<evidence type="ECO:0000313" key="3">
    <source>
        <dbReference type="Proteomes" id="UP001595833"/>
    </source>
</evidence>
<evidence type="ECO:0000313" key="2">
    <source>
        <dbReference type="EMBL" id="MFC5056059.1"/>
    </source>
</evidence>
<reference evidence="3" key="1">
    <citation type="journal article" date="2019" name="Int. J. Syst. Evol. Microbiol.">
        <title>The Global Catalogue of Microorganisms (GCM) 10K type strain sequencing project: providing services to taxonomists for standard genome sequencing and annotation.</title>
        <authorList>
            <consortium name="The Broad Institute Genomics Platform"/>
            <consortium name="The Broad Institute Genome Sequencing Center for Infectious Disease"/>
            <person name="Wu L."/>
            <person name="Ma J."/>
        </authorList>
    </citation>
    <scope>NUCLEOTIDE SEQUENCE [LARGE SCALE GENOMIC DNA]</scope>
    <source>
        <strain evidence="3">KCTC 12848</strain>
    </source>
</reference>
<keyword evidence="2" id="KW-0808">Transferase</keyword>
<dbReference type="GO" id="GO:0008168">
    <property type="term" value="F:methyltransferase activity"/>
    <property type="evidence" value="ECO:0007669"/>
    <property type="project" value="UniProtKB-KW"/>
</dbReference>
<dbReference type="PANTHER" id="PTHR43591">
    <property type="entry name" value="METHYLTRANSFERASE"/>
    <property type="match status" value="1"/>
</dbReference>
<keyword evidence="3" id="KW-1185">Reference proteome</keyword>
<comment type="caution">
    <text evidence="2">The sequence shown here is derived from an EMBL/GenBank/DDBJ whole genome shotgun (WGS) entry which is preliminary data.</text>
</comment>
<gene>
    <name evidence="2" type="ORF">ACFPFM_20165</name>
</gene>